<feature type="compositionally biased region" description="Gly residues" evidence="5">
    <location>
        <begin position="164"/>
        <end position="173"/>
    </location>
</feature>
<dbReference type="AlphaFoldDB" id="A0A2T3ZF48"/>
<dbReference type="Pfam" id="PF05277">
    <property type="entry name" value="DUF726"/>
    <property type="match status" value="1"/>
</dbReference>
<comment type="subcellular location">
    <subcellularLocation>
        <location evidence="1">Membrane</location>
        <topology evidence="1">Multi-pass membrane protein</topology>
    </subcellularLocation>
</comment>
<sequence>MARGRGGGNHSQRRPVDLTGILSIAEKNDLVTLVNAITERMARDISNIFDSPPVAPIQSDHGHHHWLLLPLHHQKDNKPATHSLIGMKRIGSSNTFNRPHEIIEKEEKEAMTPQLRELKKEALIFFRKWQNMVLQRVRDIAVKDQPVSQLNTRGRGRGMRGMPRGRGGIGRGGGIMRSPLTLATGPPRAPSNYVDRNLAAQFPPIPNALWTLDMDKRRLLLHIVFLVLLSMQEYTANARHLIQSLATSLNLPPWVYREEELRLARGLARTALDLSEEDAIAQKSEETKTSRRWKLGLGNHSGKLAAPLAAVGIGAAHGGLGLTSFTAAGLLGIMAENALAIGSLFGINTLKPLGKMMENFAREVTDFAFIPIQSTDVSEYRDPRGIPAEHRRLCLTIAIGGYIIGDEDITKTWHCLGRYTETFATRWETAALTSLGSSLDTVIKSSSWSSAQAEIKARTIFSSLVDAVWPISLLKVSKILDNPWNVAIVRAEKAGAVFADAIMRQKFHGDRPVSLVGYGLGARAIYTCLMVLAERRQFGVIDSVVMMGTPAPSESRVWLTLKSVVCGRLVNVYSEHDYMLGFLYRTANIQFGVAGLQEIQGADGVENYRMKTLPRGHLTYQSQVSQILKNIGWEDAITDAIKVGK</sequence>
<evidence type="ECO:0008006" key="8">
    <source>
        <dbReference type="Google" id="ProtNLM"/>
    </source>
</evidence>
<evidence type="ECO:0000256" key="3">
    <source>
        <dbReference type="ARBA" id="ARBA00022989"/>
    </source>
</evidence>
<reference evidence="6 7" key="1">
    <citation type="submission" date="2016-07" db="EMBL/GenBank/DDBJ databases">
        <title>Multiple horizontal gene transfer events from other fungi enriched the ability of initially mycotrophic Trichoderma (Ascomycota) to feed on dead plant biomass.</title>
        <authorList>
            <consortium name="DOE Joint Genome Institute"/>
            <person name="Aerts A."/>
            <person name="Atanasova L."/>
            <person name="Chenthamara K."/>
            <person name="Zhang J."/>
            <person name="Grujic M."/>
            <person name="Henrissat B."/>
            <person name="Kuo A."/>
            <person name="Salamov A."/>
            <person name="Lipzen A."/>
            <person name="Labutti K."/>
            <person name="Barry K."/>
            <person name="Miao Y."/>
            <person name="Rahimi M.J."/>
            <person name="Shen Q."/>
            <person name="Grigoriev I.V."/>
            <person name="Kubicek C.P."/>
            <person name="Druzhinina I.S."/>
        </authorList>
    </citation>
    <scope>NUCLEOTIDE SEQUENCE [LARGE SCALE GENOMIC DNA]</scope>
    <source>
        <strain evidence="6 7">CBS 433.97</strain>
    </source>
</reference>
<keyword evidence="3" id="KW-1133">Transmembrane helix</keyword>
<evidence type="ECO:0000256" key="1">
    <source>
        <dbReference type="ARBA" id="ARBA00004141"/>
    </source>
</evidence>
<dbReference type="PANTHER" id="PTHR17920">
    <property type="entry name" value="TRANSMEMBRANE AND COILED-COIL DOMAIN-CONTAINING PROTEIN 4 TMCO4"/>
    <property type="match status" value="1"/>
</dbReference>
<dbReference type="EMBL" id="KZ679259">
    <property type="protein sequence ID" value="PTB43431.1"/>
    <property type="molecule type" value="Genomic_DNA"/>
</dbReference>
<evidence type="ECO:0000256" key="2">
    <source>
        <dbReference type="ARBA" id="ARBA00022692"/>
    </source>
</evidence>
<dbReference type="OrthoDB" id="277931at2759"/>
<dbReference type="PANTHER" id="PTHR17920:SF22">
    <property type="entry name" value="DUF726 DOMAIN PROTEIN (AFU_ORTHOLOGUE AFUA_2G12860)"/>
    <property type="match status" value="1"/>
</dbReference>
<proteinExistence type="predicted"/>
<keyword evidence="7" id="KW-1185">Reference proteome</keyword>
<evidence type="ECO:0000313" key="6">
    <source>
        <dbReference type="EMBL" id="PTB43431.1"/>
    </source>
</evidence>
<keyword evidence="2" id="KW-0812">Transmembrane</keyword>
<accession>A0A2T3ZF48</accession>
<dbReference type="InterPro" id="IPR007941">
    <property type="entry name" value="DUF726"/>
</dbReference>
<organism evidence="6 7">
    <name type="scientific">Trichoderma asperellum (strain ATCC 204424 / CBS 433.97 / NBRC 101777)</name>
    <dbReference type="NCBI Taxonomy" id="1042311"/>
    <lineage>
        <taxon>Eukaryota</taxon>
        <taxon>Fungi</taxon>
        <taxon>Dikarya</taxon>
        <taxon>Ascomycota</taxon>
        <taxon>Pezizomycotina</taxon>
        <taxon>Sordariomycetes</taxon>
        <taxon>Hypocreomycetidae</taxon>
        <taxon>Hypocreales</taxon>
        <taxon>Hypocreaceae</taxon>
        <taxon>Trichoderma</taxon>
    </lineage>
</organism>
<evidence type="ECO:0000256" key="5">
    <source>
        <dbReference type="SAM" id="MobiDB-lite"/>
    </source>
</evidence>
<name>A0A2T3ZF48_TRIA4</name>
<evidence type="ECO:0000256" key="4">
    <source>
        <dbReference type="ARBA" id="ARBA00023136"/>
    </source>
</evidence>
<dbReference type="STRING" id="1042311.A0A2T3ZF48"/>
<dbReference type="Proteomes" id="UP000240493">
    <property type="component" value="Unassembled WGS sequence"/>
</dbReference>
<gene>
    <name evidence="6" type="ORF">M441DRAFT_45382</name>
</gene>
<dbReference type="GO" id="GO:0016020">
    <property type="term" value="C:membrane"/>
    <property type="evidence" value="ECO:0007669"/>
    <property type="project" value="UniProtKB-SubCell"/>
</dbReference>
<feature type="region of interest" description="Disordered" evidence="5">
    <location>
        <begin position="148"/>
        <end position="173"/>
    </location>
</feature>
<evidence type="ECO:0000313" key="7">
    <source>
        <dbReference type="Proteomes" id="UP000240493"/>
    </source>
</evidence>
<protein>
    <recommendedName>
        <fullName evidence="8">DUF726 domain-containing protein</fullName>
    </recommendedName>
</protein>
<keyword evidence="4" id="KW-0472">Membrane</keyword>